<dbReference type="STRING" id="1847728.BTM29_00880"/>
<reference evidence="11" key="1">
    <citation type="submission" date="2016-12" db="EMBL/GenBank/DDBJ databases">
        <authorList>
            <person name="Jung M.Y."/>
            <person name="Lee S.H."/>
        </authorList>
    </citation>
    <scope>NUCLEOTIDE SEQUENCE [LARGE SCALE GENOMIC DNA]</scope>
    <source>
        <strain evidence="11">WiKim39</strain>
    </source>
</reference>
<evidence type="ECO:0000256" key="1">
    <source>
        <dbReference type="ARBA" id="ARBA00004651"/>
    </source>
</evidence>
<keyword evidence="4 7" id="KW-0812">Transmembrane</keyword>
<feature type="transmembrane region" description="Helical" evidence="7">
    <location>
        <begin position="170"/>
        <end position="199"/>
    </location>
</feature>
<evidence type="ECO:0000313" key="11">
    <source>
        <dbReference type="Proteomes" id="UP000187499"/>
    </source>
</evidence>
<evidence type="ECO:0000256" key="3">
    <source>
        <dbReference type="ARBA" id="ARBA00022475"/>
    </source>
</evidence>
<dbReference type="PANTHER" id="PTHR30487:SF0">
    <property type="entry name" value="PREPILIN LEADER PEPTIDASE_N-METHYLTRANSFERASE-RELATED"/>
    <property type="match status" value="1"/>
</dbReference>
<keyword evidence="6 7" id="KW-0472">Membrane</keyword>
<dbReference type="RefSeq" id="WP_076613698.1">
    <property type="nucleotide sequence ID" value="NZ_CP019323.1"/>
</dbReference>
<keyword evidence="11" id="KW-1185">Reference proteome</keyword>
<dbReference type="KEGG" id="lalw:BTM29_00880"/>
<feature type="transmembrane region" description="Helical" evidence="7">
    <location>
        <begin position="205"/>
        <end position="221"/>
    </location>
</feature>
<dbReference type="InterPro" id="IPR050882">
    <property type="entry name" value="Prepilin_peptidase/N-MTase"/>
</dbReference>
<feature type="domain" description="Prepilin type IV endopeptidase peptidase" evidence="8">
    <location>
        <begin position="102"/>
        <end position="196"/>
    </location>
</feature>
<dbReference type="InterPro" id="IPR010627">
    <property type="entry name" value="Prepilin_pept_A24_N"/>
</dbReference>
<evidence type="ECO:0000256" key="2">
    <source>
        <dbReference type="ARBA" id="ARBA00005801"/>
    </source>
</evidence>
<evidence type="ECO:0000259" key="8">
    <source>
        <dbReference type="Pfam" id="PF01478"/>
    </source>
</evidence>
<dbReference type="AlphaFoldDB" id="A0A1P8PZZ7"/>
<dbReference type="EMBL" id="CP019323">
    <property type="protein sequence ID" value="APX71194.1"/>
    <property type="molecule type" value="Genomic_DNA"/>
</dbReference>
<feature type="transmembrane region" description="Helical" evidence="7">
    <location>
        <begin position="70"/>
        <end position="89"/>
    </location>
</feature>
<evidence type="ECO:0000256" key="7">
    <source>
        <dbReference type="SAM" id="Phobius"/>
    </source>
</evidence>
<gene>
    <name evidence="10" type="ORF">BTM29_00880</name>
</gene>
<dbReference type="GO" id="GO:0006465">
    <property type="term" value="P:signal peptide processing"/>
    <property type="evidence" value="ECO:0007669"/>
    <property type="project" value="TreeGrafter"/>
</dbReference>
<dbReference type="InterPro" id="IPR000045">
    <property type="entry name" value="Prepilin_IV_endopep_pep"/>
</dbReference>
<organism evidence="10 11">
    <name type="scientific">Companilactobacillus allii</name>
    <dbReference type="NCBI Taxonomy" id="1847728"/>
    <lineage>
        <taxon>Bacteria</taxon>
        <taxon>Bacillati</taxon>
        <taxon>Bacillota</taxon>
        <taxon>Bacilli</taxon>
        <taxon>Lactobacillales</taxon>
        <taxon>Lactobacillaceae</taxon>
        <taxon>Companilactobacillus</taxon>
    </lineage>
</organism>
<feature type="transmembrane region" description="Helical" evidence="7">
    <location>
        <begin position="140"/>
        <end position="158"/>
    </location>
</feature>
<dbReference type="Proteomes" id="UP000187499">
    <property type="component" value="Chromosome"/>
</dbReference>
<feature type="transmembrane region" description="Helical" evidence="7">
    <location>
        <begin position="6"/>
        <end position="27"/>
    </location>
</feature>
<dbReference type="Pfam" id="PF06750">
    <property type="entry name" value="A24_N_bact"/>
    <property type="match status" value="1"/>
</dbReference>
<protein>
    <submittedName>
        <fullName evidence="10">Uncharacterized protein</fullName>
    </submittedName>
</protein>
<proteinExistence type="inferred from homology"/>
<evidence type="ECO:0000256" key="5">
    <source>
        <dbReference type="ARBA" id="ARBA00022989"/>
    </source>
</evidence>
<dbReference type="GO" id="GO:0005886">
    <property type="term" value="C:plasma membrane"/>
    <property type="evidence" value="ECO:0007669"/>
    <property type="project" value="UniProtKB-SubCell"/>
</dbReference>
<keyword evidence="5 7" id="KW-1133">Transmembrane helix</keyword>
<comment type="subcellular location">
    <subcellularLocation>
        <location evidence="1">Cell membrane</location>
        <topology evidence="1">Multi-pass membrane protein</topology>
    </subcellularLocation>
</comment>
<name>A0A1P8PZZ7_9LACO</name>
<dbReference type="OrthoDB" id="9789291at2"/>
<evidence type="ECO:0000256" key="4">
    <source>
        <dbReference type="ARBA" id="ARBA00022692"/>
    </source>
</evidence>
<evidence type="ECO:0000259" key="9">
    <source>
        <dbReference type="Pfam" id="PF06750"/>
    </source>
</evidence>
<dbReference type="GO" id="GO:0004190">
    <property type="term" value="F:aspartic-type endopeptidase activity"/>
    <property type="evidence" value="ECO:0007669"/>
    <property type="project" value="InterPro"/>
</dbReference>
<keyword evidence="3" id="KW-1003">Cell membrane</keyword>
<feature type="domain" description="Prepilin peptidase A24 N-terminal" evidence="9">
    <location>
        <begin position="12"/>
        <end position="89"/>
    </location>
</feature>
<evidence type="ECO:0000313" key="10">
    <source>
        <dbReference type="EMBL" id="APX71194.1"/>
    </source>
</evidence>
<dbReference type="Pfam" id="PF01478">
    <property type="entry name" value="Peptidase_A24"/>
    <property type="match status" value="1"/>
</dbReference>
<accession>A0A1P8PZZ7</accession>
<feature type="transmembrane region" description="Helical" evidence="7">
    <location>
        <begin position="117"/>
        <end position="134"/>
    </location>
</feature>
<comment type="similarity">
    <text evidence="2">Belongs to the peptidase A24 family.</text>
</comment>
<sequence length="222" mass="26037">MTFLFYILVFVLSSSIVSFLTVVGYDFPKIEIMRRSKCNNCQKQLKWLELFPVIGYLFLKGRCRNCHKRISWIYPTTELFGAIFVILAIYLEKNIYLFAPIFIMITLLAFMDFYHGFIYPIFYLLSIPSFILFIVFHHKIYLITGIITYLILLCMYRFSKGIGMGDIEVLTILALFFGYTSILNIILLACIMCILHHLINKKRSFRFIPYITIATGIIFLIS</sequence>
<dbReference type="PANTHER" id="PTHR30487">
    <property type="entry name" value="TYPE 4 PREPILIN-LIKE PROTEINS LEADER PEPTIDE-PROCESSING ENZYME"/>
    <property type="match status" value="1"/>
</dbReference>
<evidence type="ECO:0000256" key="6">
    <source>
        <dbReference type="ARBA" id="ARBA00023136"/>
    </source>
</evidence>